<reference evidence="4 5" key="1">
    <citation type="submission" date="2022-12" db="EMBL/GenBank/DDBJ databases">
        <title>Chromosome-level genome of Tegillarca granosa.</title>
        <authorList>
            <person name="Kim J."/>
        </authorList>
    </citation>
    <scope>NUCLEOTIDE SEQUENCE [LARGE SCALE GENOMIC DNA]</scope>
    <source>
        <strain evidence="4">Teg-2019</strain>
        <tissue evidence="4">Adductor muscle</tissue>
    </source>
</reference>
<keyword evidence="5" id="KW-1185">Reference proteome</keyword>
<dbReference type="EMBL" id="JARBDR010000440">
    <property type="protein sequence ID" value="KAJ8312890.1"/>
    <property type="molecule type" value="Genomic_DNA"/>
</dbReference>
<dbReference type="InterPro" id="IPR006840">
    <property type="entry name" value="ChaC"/>
</dbReference>
<dbReference type="PANTHER" id="PTHR12192">
    <property type="entry name" value="CATION TRANSPORT PROTEIN CHAC-RELATED"/>
    <property type="match status" value="1"/>
</dbReference>
<sequence>MEKSVKESLIQQLNTVWIFGYGSLTWNPNFIYRSKKIGLLRGYVRRFWQGNTTQRGTTEKPGRVATLVGRKRAKHPPNKAAPHRIKICFISAYRKSIKIIHFIEFYIPYGQVWGVAYEVEGHEHVLKALGYLNNRETQLGGYTTIVTNFYARGHSETDQPINVLLYSATSENSLYMGPCDMNNMAEQIVKAKGFNGPNTDYVTKLADFVKQNIPEDKDHHLFLLDRLIRNYSRSRETRLNSHVYHEQMNDVITDYIVDPVVS</sequence>
<dbReference type="PANTHER" id="PTHR12192:SF26">
    <property type="entry name" value="GLUTATHIONE-SPECIFIC GAMMA-GLUTAMYLCYCLOTRANSFERASE 1"/>
    <property type="match status" value="1"/>
</dbReference>
<name>A0ABQ9F676_TEGGR</name>
<organism evidence="4 5">
    <name type="scientific">Tegillarca granosa</name>
    <name type="common">Malaysian cockle</name>
    <name type="synonym">Anadara granosa</name>
    <dbReference type="NCBI Taxonomy" id="220873"/>
    <lineage>
        <taxon>Eukaryota</taxon>
        <taxon>Metazoa</taxon>
        <taxon>Spiralia</taxon>
        <taxon>Lophotrochozoa</taxon>
        <taxon>Mollusca</taxon>
        <taxon>Bivalvia</taxon>
        <taxon>Autobranchia</taxon>
        <taxon>Pteriomorphia</taxon>
        <taxon>Arcoida</taxon>
        <taxon>Arcoidea</taxon>
        <taxon>Arcidae</taxon>
        <taxon>Tegillarca</taxon>
    </lineage>
</organism>
<comment type="caution">
    <text evidence="4">The sequence shown here is derived from an EMBL/GenBank/DDBJ whole genome shotgun (WGS) entry which is preliminary data.</text>
</comment>
<keyword evidence="2" id="KW-0456">Lyase</keyword>
<dbReference type="Proteomes" id="UP001217089">
    <property type="component" value="Unassembled WGS sequence"/>
</dbReference>
<evidence type="ECO:0000313" key="5">
    <source>
        <dbReference type="Proteomes" id="UP001217089"/>
    </source>
</evidence>
<accession>A0ABQ9F676</accession>
<evidence type="ECO:0000313" key="4">
    <source>
        <dbReference type="EMBL" id="KAJ8312890.1"/>
    </source>
</evidence>
<evidence type="ECO:0008006" key="6">
    <source>
        <dbReference type="Google" id="ProtNLM"/>
    </source>
</evidence>
<protein>
    <recommendedName>
        <fullName evidence="6">Gamma-glutamylcyclotransferase</fullName>
    </recommendedName>
</protein>
<evidence type="ECO:0000256" key="3">
    <source>
        <dbReference type="ARBA" id="ARBA00048073"/>
    </source>
</evidence>
<comment type="catalytic activity">
    <reaction evidence="3">
        <text>glutathione = L-cysteinylglycine + 5-oxo-L-proline</text>
        <dbReference type="Rhea" id="RHEA:47724"/>
        <dbReference type="ChEBI" id="CHEBI:57925"/>
        <dbReference type="ChEBI" id="CHEBI:58402"/>
        <dbReference type="ChEBI" id="CHEBI:61694"/>
        <dbReference type="EC" id="4.3.2.7"/>
    </reaction>
</comment>
<comment type="similarity">
    <text evidence="1">Belongs to the gamma-glutamylcyclotransferase family. ChaC subfamily.</text>
</comment>
<dbReference type="Gene3D" id="3.10.490.10">
    <property type="entry name" value="Gamma-glutamyl cyclotransferase-like"/>
    <property type="match status" value="1"/>
</dbReference>
<gene>
    <name evidence="4" type="ORF">KUTeg_010263</name>
</gene>
<proteinExistence type="inferred from homology"/>
<dbReference type="CDD" id="cd06661">
    <property type="entry name" value="GGCT_like"/>
    <property type="match status" value="1"/>
</dbReference>
<dbReference type="InterPro" id="IPR013024">
    <property type="entry name" value="GGCT-like"/>
</dbReference>
<evidence type="ECO:0000256" key="1">
    <source>
        <dbReference type="ARBA" id="ARBA00009662"/>
    </source>
</evidence>
<evidence type="ECO:0000256" key="2">
    <source>
        <dbReference type="ARBA" id="ARBA00023239"/>
    </source>
</evidence>
<dbReference type="Pfam" id="PF04752">
    <property type="entry name" value="ChaC"/>
    <property type="match status" value="1"/>
</dbReference>